<keyword evidence="1" id="KW-1133">Transmembrane helix</keyword>
<dbReference type="EMBL" id="LUUL01000061">
    <property type="protein sequence ID" value="OAI27892.1"/>
    <property type="molecule type" value="Genomic_DNA"/>
</dbReference>
<evidence type="ECO:0000256" key="1">
    <source>
        <dbReference type="SAM" id="Phobius"/>
    </source>
</evidence>
<feature type="transmembrane region" description="Helical" evidence="1">
    <location>
        <begin position="23"/>
        <end position="43"/>
    </location>
</feature>
<keyword evidence="3" id="KW-1185">Reference proteome</keyword>
<dbReference type="Proteomes" id="UP000077734">
    <property type="component" value="Unassembled WGS sequence"/>
</dbReference>
<dbReference type="RefSeq" id="WP_157204324.1">
    <property type="nucleotide sequence ID" value="NZ_LUUL01000061.1"/>
</dbReference>
<organism evidence="2 3">
    <name type="scientific">Methylomonas koyamae</name>
    <dbReference type="NCBI Taxonomy" id="702114"/>
    <lineage>
        <taxon>Bacteria</taxon>
        <taxon>Pseudomonadati</taxon>
        <taxon>Pseudomonadota</taxon>
        <taxon>Gammaproteobacteria</taxon>
        <taxon>Methylococcales</taxon>
        <taxon>Methylococcaceae</taxon>
        <taxon>Methylomonas</taxon>
    </lineage>
</organism>
<protein>
    <submittedName>
        <fullName evidence="2">Uncharacterized protein</fullName>
    </submittedName>
</protein>
<reference evidence="2 3" key="1">
    <citation type="submission" date="2016-03" db="EMBL/GenBank/DDBJ databases">
        <authorList>
            <person name="Heylen K."/>
            <person name="De Vos P."/>
            <person name="Vekeman B."/>
        </authorList>
    </citation>
    <scope>NUCLEOTIDE SEQUENCE [LARGE SCALE GENOMIC DNA]</scope>
    <source>
        <strain evidence="2 3">R-49807</strain>
    </source>
</reference>
<name>A0AA91DEA1_9GAMM</name>
<keyword evidence="1" id="KW-0472">Membrane</keyword>
<dbReference type="AlphaFoldDB" id="A0AA91DEA1"/>
<proteinExistence type="predicted"/>
<keyword evidence="1" id="KW-0812">Transmembrane</keyword>
<comment type="caution">
    <text evidence="2">The sequence shown here is derived from an EMBL/GenBank/DDBJ whole genome shotgun (WGS) entry which is preliminary data.</text>
</comment>
<evidence type="ECO:0000313" key="2">
    <source>
        <dbReference type="EMBL" id="OAI27892.1"/>
    </source>
</evidence>
<gene>
    <name evidence="2" type="ORF">A1356_07880</name>
</gene>
<sequence>MGRRRRKSTSEGLFDVLTDLTDMFWQVGGIVSAVLMLASFWTADWAVDQYIKASTSPYLGSSVQIFGWVYFLLPLMIAALAVIFGAKSYQTFARDHRY</sequence>
<feature type="transmembrane region" description="Helical" evidence="1">
    <location>
        <begin position="63"/>
        <end position="86"/>
    </location>
</feature>
<evidence type="ECO:0000313" key="3">
    <source>
        <dbReference type="Proteomes" id="UP000077734"/>
    </source>
</evidence>
<accession>A0AA91DEA1</accession>